<evidence type="ECO:0000313" key="2">
    <source>
        <dbReference type="Proteomes" id="UP000247702"/>
    </source>
</evidence>
<dbReference type="AlphaFoldDB" id="A0A2Z6QYE9"/>
<accession>A0A2Z6QYE9</accession>
<name>A0A2Z6QYE9_9GLOM</name>
<keyword evidence="2" id="KW-1185">Reference proteome</keyword>
<evidence type="ECO:0008006" key="3">
    <source>
        <dbReference type="Google" id="ProtNLM"/>
    </source>
</evidence>
<dbReference type="PANTHER" id="PTHR46579:SF1">
    <property type="entry name" value="F5_8 TYPE C DOMAIN-CONTAINING PROTEIN"/>
    <property type="match status" value="1"/>
</dbReference>
<protein>
    <recommendedName>
        <fullName evidence="3">DUF4218 domain-containing protein</fullName>
    </recommendedName>
</protein>
<dbReference type="EMBL" id="BEXD01000211">
    <property type="protein sequence ID" value="GBB85316.1"/>
    <property type="molecule type" value="Genomic_DNA"/>
</dbReference>
<sequence length="291" mass="34339">MIYLTNILWDMLDNDDRKILRYFIRACNLLVARFITKNDLKKAQERLKNMTCVIENTYGPEFITSNITFALHISNCCHDYGLIYSYWLFPFKRLNGYIGSYPNSNRQIEPELMKIVLRNTLVDYHLTCRWSSGLLDESLCFLMPRKAINQHTRLQIGAEIFGSVISSQQEKNVTIFAKWKAVSDESINVYLGEVQYYFEHTLRFPEGSKTHFLVYIKWYKCASTSGVRFKHSFMELEISNTELWKTEYYEEGCDSLLAVHRILCRATKFKYITIGKHNYLSIIPLNRKFNL</sequence>
<organism evidence="1 2">
    <name type="scientific">Rhizophagus clarus</name>
    <dbReference type="NCBI Taxonomy" id="94130"/>
    <lineage>
        <taxon>Eukaryota</taxon>
        <taxon>Fungi</taxon>
        <taxon>Fungi incertae sedis</taxon>
        <taxon>Mucoromycota</taxon>
        <taxon>Glomeromycotina</taxon>
        <taxon>Glomeromycetes</taxon>
        <taxon>Glomerales</taxon>
        <taxon>Glomeraceae</taxon>
        <taxon>Rhizophagus</taxon>
    </lineage>
</organism>
<reference evidence="1 2" key="1">
    <citation type="submission" date="2017-11" db="EMBL/GenBank/DDBJ databases">
        <title>The genome of Rhizophagus clarus HR1 reveals common genetic basis of auxotrophy among arbuscular mycorrhizal fungi.</title>
        <authorList>
            <person name="Kobayashi Y."/>
        </authorList>
    </citation>
    <scope>NUCLEOTIDE SEQUENCE [LARGE SCALE GENOMIC DNA]</scope>
    <source>
        <strain evidence="1 2">HR1</strain>
    </source>
</reference>
<dbReference type="PANTHER" id="PTHR46579">
    <property type="entry name" value="F5/8 TYPE C DOMAIN-CONTAINING PROTEIN-RELATED"/>
    <property type="match status" value="1"/>
</dbReference>
<proteinExistence type="predicted"/>
<dbReference type="Proteomes" id="UP000247702">
    <property type="component" value="Unassembled WGS sequence"/>
</dbReference>
<comment type="caution">
    <text evidence="1">The sequence shown here is derived from an EMBL/GenBank/DDBJ whole genome shotgun (WGS) entry which is preliminary data.</text>
</comment>
<evidence type="ECO:0000313" key="1">
    <source>
        <dbReference type="EMBL" id="GBB85316.1"/>
    </source>
</evidence>
<gene>
    <name evidence="1" type="ORF">RclHR1_11880009</name>
</gene>